<evidence type="ECO:0000256" key="4">
    <source>
        <dbReference type="ARBA" id="ARBA00023172"/>
    </source>
</evidence>
<dbReference type="InterPro" id="IPR002104">
    <property type="entry name" value="Integrase_catalytic"/>
</dbReference>
<dbReference type="Gene3D" id="1.10.150.130">
    <property type="match status" value="1"/>
</dbReference>
<dbReference type="InterPro" id="IPR013762">
    <property type="entry name" value="Integrase-like_cat_sf"/>
</dbReference>
<dbReference type="Proteomes" id="UP000249890">
    <property type="component" value="Chromosome"/>
</dbReference>
<dbReference type="PANTHER" id="PTHR30349">
    <property type="entry name" value="PHAGE INTEGRASE-RELATED"/>
    <property type="match status" value="1"/>
</dbReference>
<evidence type="ECO:0000256" key="3">
    <source>
        <dbReference type="ARBA" id="ARBA00023125"/>
    </source>
</evidence>
<keyword evidence="9" id="KW-1185">Reference proteome</keyword>
<dbReference type="InterPro" id="IPR004107">
    <property type="entry name" value="Integrase_SAM-like_N"/>
</dbReference>
<name>A0A2Z2KF91_9BACL</name>
<sequence length="321" mass="36662">MTTERMASSNSQLAVVDRDAVSDSDEQIVQMFLATCCRTPNTRRNYERALSAFRKFISNKTLREVTWRELEAYKLFLTQGGYSYPRQLAPASIAAFIAPLKSFYKWGSDLHIGFFSNNPTLSVRIPTINITSRRNFLTKREVGNLLRELQKQGLRNYLIGLTLVMLGLRVSELTAMKWGDFHSDPLESSVWLTITQAKGGKRREIKVPPILWELYSQLSSLRAGTNEPDKDLLMFSLSSRQVERIIKNAGEVSFIEKKLTPHWLRHTNATLALLQGASLQQVQESLGHSHINTTQRYLHTVQQIQKAAPDFVEDSLRDFIE</sequence>
<keyword evidence="4" id="KW-0233">DNA recombination</keyword>
<reference evidence="8 9" key="1">
    <citation type="submission" date="2017-06" db="EMBL/GenBank/DDBJ databases">
        <title>Complete genome sequence of Paenibacillus donghaensis KCTC 13049T isolated from East Sea sediment, South Korea.</title>
        <authorList>
            <person name="Jung B.K."/>
            <person name="Hong S.-J."/>
            <person name="Shin J.-H."/>
        </authorList>
    </citation>
    <scope>NUCLEOTIDE SEQUENCE [LARGE SCALE GENOMIC DNA]</scope>
    <source>
        <strain evidence="8 9">KCTC 13049</strain>
    </source>
</reference>
<dbReference type="InterPro" id="IPR011010">
    <property type="entry name" value="DNA_brk_join_enz"/>
</dbReference>
<evidence type="ECO:0000256" key="5">
    <source>
        <dbReference type="PROSITE-ProRule" id="PRU01248"/>
    </source>
</evidence>
<dbReference type="OrthoDB" id="283809at2"/>
<comment type="similarity">
    <text evidence="1">Belongs to the 'phage' integrase family.</text>
</comment>
<evidence type="ECO:0000313" key="9">
    <source>
        <dbReference type="Proteomes" id="UP000249890"/>
    </source>
</evidence>
<dbReference type="InterPro" id="IPR050090">
    <property type="entry name" value="Tyrosine_recombinase_XerCD"/>
</dbReference>
<feature type="domain" description="Tyr recombinase" evidence="6">
    <location>
        <begin position="132"/>
        <end position="310"/>
    </location>
</feature>
<dbReference type="AlphaFoldDB" id="A0A2Z2KF91"/>
<dbReference type="GO" id="GO:0015074">
    <property type="term" value="P:DNA integration"/>
    <property type="evidence" value="ECO:0007669"/>
    <property type="project" value="UniProtKB-KW"/>
</dbReference>
<organism evidence="8 9">
    <name type="scientific">Paenibacillus donghaensis</name>
    <dbReference type="NCBI Taxonomy" id="414771"/>
    <lineage>
        <taxon>Bacteria</taxon>
        <taxon>Bacillati</taxon>
        <taxon>Bacillota</taxon>
        <taxon>Bacilli</taxon>
        <taxon>Bacillales</taxon>
        <taxon>Paenibacillaceae</taxon>
        <taxon>Paenibacillus</taxon>
    </lineage>
</organism>
<dbReference type="EMBL" id="CP021780">
    <property type="protein sequence ID" value="ASA25476.1"/>
    <property type="molecule type" value="Genomic_DNA"/>
</dbReference>
<dbReference type="RefSeq" id="WP_087919439.1">
    <property type="nucleotide sequence ID" value="NZ_CP021780.1"/>
</dbReference>
<dbReference type="KEGG" id="pdh:B9T62_34950"/>
<accession>A0A2Z2KF91</accession>
<dbReference type="CDD" id="cd00397">
    <property type="entry name" value="DNA_BRE_C"/>
    <property type="match status" value="1"/>
</dbReference>
<dbReference type="InterPro" id="IPR044068">
    <property type="entry name" value="CB"/>
</dbReference>
<feature type="domain" description="Core-binding (CB)" evidence="7">
    <location>
        <begin position="23"/>
        <end position="108"/>
    </location>
</feature>
<dbReference type="PANTHER" id="PTHR30349:SF64">
    <property type="entry name" value="PROPHAGE INTEGRASE INTD-RELATED"/>
    <property type="match status" value="1"/>
</dbReference>
<dbReference type="SUPFAM" id="SSF56349">
    <property type="entry name" value="DNA breaking-rejoining enzymes"/>
    <property type="match status" value="1"/>
</dbReference>
<evidence type="ECO:0000313" key="8">
    <source>
        <dbReference type="EMBL" id="ASA25476.1"/>
    </source>
</evidence>
<evidence type="ECO:0000259" key="7">
    <source>
        <dbReference type="PROSITE" id="PS51900"/>
    </source>
</evidence>
<dbReference type="PROSITE" id="PS51900">
    <property type="entry name" value="CB"/>
    <property type="match status" value="1"/>
</dbReference>
<dbReference type="GO" id="GO:0006310">
    <property type="term" value="P:DNA recombination"/>
    <property type="evidence" value="ECO:0007669"/>
    <property type="project" value="UniProtKB-KW"/>
</dbReference>
<dbReference type="Gene3D" id="1.10.443.10">
    <property type="entry name" value="Intergrase catalytic core"/>
    <property type="match status" value="1"/>
</dbReference>
<keyword evidence="3 5" id="KW-0238">DNA-binding</keyword>
<gene>
    <name evidence="8" type="ORF">B9T62_34950</name>
</gene>
<evidence type="ECO:0000256" key="1">
    <source>
        <dbReference type="ARBA" id="ARBA00008857"/>
    </source>
</evidence>
<dbReference type="Pfam" id="PF02899">
    <property type="entry name" value="Phage_int_SAM_1"/>
    <property type="match status" value="1"/>
</dbReference>
<evidence type="ECO:0000259" key="6">
    <source>
        <dbReference type="PROSITE" id="PS51898"/>
    </source>
</evidence>
<dbReference type="Pfam" id="PF00589">
    <property type="entry name" value="Phage_integrase"/>
    <property type="match status" value="1"/>
</dbReference>
<protein>
    <submittedName>
        <fullName evidence="8">Recombinase XerC</fullName>
    </submittedName>
</protein>
<dbReference type="InterPro" id="IPR010998">
    <property type="entry name" value="Integrase_recombinase_N"/>
</dbReference>
<keyword evidence="2" id="KW-0229">DNA integration</keyword>
<dbReference type="GO" id="GO:0003677">
    <property type="term" value="F:DNA binding"/>
    <property type="evidence" value="ECO:0007669"/>
    <property type="project" value="UniProtKB-UniRule"/>
</dbReference>
<dbReference type="PROSITE" id="PS51898">
    <property type="entry name" value="TYR_RECOMBINASE"/>
    <property type="match status" value="1"/>
</dbReference>
<evidence type="ECO:0000256" key="2">
    <source>
        <dbReference type="ARBA" id="ARBA00022908"/>
    </source>
</evidence>
<proteinExistence type="inferred from homology"/>